<evidence type="ECO:0000313" key="14">
    <source>
        <dbReference type="RefSeq" id="XP_018082147.2"/>
    </source>
</evidence>
<organism evidence="13 14">
    <name type="scientific">Xenopus laevis</name>
    <name type="common">African clawed frog</name>
    <dbReference type="NCBI Taxonomy" id="8355"/>
    <lineage>
        <taxon>Eukaryota</taxon>
        <taxon>Metazoa</taxon>
        <taxon>Chordata</taxon>
        <taxon>Craniata</taxon>
        <taxon>Vertebrata</taxon>
        <taxon>Euteleostomi</taxon>
        <taxon>Amphibia</taxon>
        <taxon>Batrachia</taxon>
        <taxon>Anura</taxon>
        <taxon>Pipoidea</taxon>
        <taxon>Pipidae</taxon>
        <taxon>Xenopodinae</taxon>
        <taxon>Xenopus</taxon>
        <taxon>Xenopus</taxon>
    </lineage>
</organism>
<dbReference type="Gene3D" id="3.40.50.1820">
    <property type="entry name" value="alpha/beta hydrolase"/>
    <property type="match status" value="1"/>
</dbReference>
<feature type="active site" description="Charge relay system" evidence="7">
    <location>
        <position position="295"/>
    </location>
</feature>
<sequence>MFQPQPLVTFPYPQMVGHWGLIFFLLGCAQGRNICYDRLGCFTDKAPWGGTIQRPLGLLPMSPQNINTRFFLFTKENPDNFQEISALNQSSVSSSNFQPNRKTRFIIHGFLSSAEGGWLMDMCKTILKVEDVNCFCVDWRAGSHTLYTQAANNIRVVGAEVASFIGFLSSNYNYSPSEIHIIGHSLGSHTAGEAGKRVPGIGRITGLDPAGPLFQNTPPEVRLDPTDADFVDVIHTDTSPLIPKIGFGMSQSVGHLDFFPNGGETMPGCEKNIVTKLLHINALWEGSDNLLACNHLRSYKYYTESILTPDAFVAFPSDTYEAFNKGSGFPCPSTGCPLMGHYADLYGRGTLNGLSLFLNTGDVKPYARWRYRVAVKTSGTMNNLGYINVALHGLKGSTEEHAIASGLIKPGETYTAFIDVETNVGPLTTVSFKWTYWSLINLIPNTVGASTISVQYGKDGQMYQFCCKEQVKAKVLQNLTPCHSRLSTK</sequence>
<dbReference type="SUPFAM" id="SSF49723">
    <property type="entry name" value="Lipase/lipooxygenase domain (PLAT/LH2 domain)"/>
    <property type="match status" value="1"/>
</dbReference>
<dbReference type="GO" id="GO:0019433">
    <property type="term" value="P:triglyceride catabolic process"/>
    <property type="evidence" value="ECO:0000318"/>
    <property type="project" value="GO_Central"/>
</dbReference>
<dbReference type="InterPro" id="IPR001024">
    <property type="entry name" value="PLAT/LH2_dom"/>
</dbReference>
<dbReference type="CTD" id="108696950"/>
<dbReference type="OrthoDB" id="199913at2759"/>
<dbReference type="PROSITE" id="PS50095">
    <property type="entry name" value="PLAT"/>
    <property type="match status" value="1"/>
</dbReference>
<dbReference type="Proteomes" id="UP000186698">
    <property type="component" value="Chromosome 7L"/>
</dbReference>
<evidence type="ECO:0000256" key="8">
    <source>
        <dbReference type="PIRSR" id="PIRSR000865-2"/>
    </source>
</evidence>
<dbReference type="InterPro" id="IPR033906">
    <property type="entry name" value="Lipase_N"/>
</dbReference>
<keyword evidence="13" id="KW-1185">Reference proteome</keyword>
<dbReference type="InterPro" id="IPR000734">
    <property type="entry name" value="TAG_lipase"/>
</dbReference>
<evidence type="ECO:0000256" key="5">
    <source>
        <dbReference type="ARBA" id="ARBA00022837"/>
    </source>
</evidence>
<dbReference type="GO" id="GO:0042632">
    <property type="term" value="P:cholesterol homeostasis"/>
    <property type="evidence" value="ECO:0000318"/>
    <property type="project" value="GO_Central"/>
</dbReference>
<gene>
    <name evidence="14" type="primary">LOC108696950</name>
</gene>
<reference evidence="14" key="1">
    <citation type="submission" date="2025-08" db="UniProtKB">
        <authorList>
            <consortium name="RefSeq"/>
        </authorList>
    </citation>
    <scope>IDENTIFICATION</scope>
    <source>
        <strain evidence="14">J_2021</strain>
        <tissue evidence="14">Erythrocytes</tissue>
    </source>
</reference>
<evidence type="ECO:0000256" key="7">
    <source>
        <dbReference type="PIRSR" id="PIRSR000865-1"/>
    </source>
</evidence>
<feature type="binding site" evidence="8">
    <location>
        <position position="224"/>
    </location>
    <ligand>
        <name>Ca(2+)</name>
        <dbReference type="ChEBI" id="CHEBI:29108"/>
    </ligand>
</feature>
<dbReference type="PRINTS" id="PR00821">
    <property type="entry name" value="TAGLIPASE"/>
</dbReference>
<keyword evidence="6 9" id="KW-1015">Disulfide bond</keyword>
<dbReference type="GO" id="GO:0008970">
    <property type="term" value="F:phospholipase A1 activity"/>
    <property type="evidence" value="ECO:0000318"/>
    <property type="project" value="GO_Central"/>
</dbReference>
<keyword evidence="11" id="KW-0443">Lipid metabolism</keyword>
<dbReference type="FunFam" id="3.40.50.1820:FF:000033">
    <property type="entry name" value="Pancreatic triacylglycerol lipase"/>
    <property type="match status" value="1"/>
</dbReference>
<dbReference type="GO" id="GO:0046872">
    <property type="term" value="F:metal ion binding"/>
    <property type="evidence" value="ECO:0007669"/>
    <property type="project" value="UniProtKB-KW"/>
</dbReference>
<dbReference type="GO" id="GO:0034375">
    <property type="term" value="P:high-density lipoprotein particle remodeling"/>
    <property type="evidence" value="ECO:0000318"/>
    <property type="project" value="GO_Central"/>
</dbReference>
<evidence type="ECO:0000256" key="10">
    <source>
        <dbReference type="RuleBase" id="RU004262"/>
    </source>
</evidence>
<dbReference type="RefSeq" id="XP_018082147.2">
    <property type="nucleotide sequence ID" value="XM_018226658.2"/>
</dbReference>
<dbReference type="EC" id="3.1.1.3" evidence="11"/>
<feature type="disulfide bond" evidence="9">
    <location>
        <begin position="466"/>
        <end position="482"/>
    </location>
</feature>
<evidence type="ECO:0000256" key="1">
    <source>
        <dbReference type="ARBA" id="ARBA00004613"/>
    </source>
</evidence>
<evidence type="ECO:0000256" key="3">
    <source>
        <dbReference type="ARBA" id="ARBA00022525"/>
    </source>
</evidence>
<dbReference type="InterPro" id="IPR016272">
    <property type="entry name" value="Lipase_LIPH"/>
</dbReference>
<name>A0A8J0TDR0_XENLA</name>
<dbReference type="GeneID" id="108696950"/>
<dbReference type="Pfam" id="PF01477">
    <property type="entry name" value="PLAT"/>
    <property type="match status" value="1"/>
</dbReference>
<evidence type="ECO:0000313" key="13">
    <source>
        <dbReference type="Proteomes" id="UP000186698"/>
    </source>
</evidence>
<dbReference type="SMART" id="SM00308">
    <property type="entry name" value="LH2"/>
    <property type="match status" value="1"/>
</dbReference>
<feature type="domain" description="PLAT" evidence="12">
    <location>
        <begin position="369"/>
        <end position="485"/>
    </location>
</feature>
<dbReference type="PIRSF" id="PIRSF000865">
    <property type="entry name" value="Lipoprotein_lipase_LIPH"/>
    <property type="match status" value="1"/>
</dbReference>
<feature type="binding site" evidence="8">
    <location>
        <position position="227"/>
    </location>
    <ligand>
        <name>Ca(2+)</name>
        <dbReference type="ChEBI" id="CHEBI:29108"/>
    </ligand>
</feature>
<evidence type="ECO:0000256" key="6">
    <source>
        <dbReference type="ARBA" id="ARBA00023157"/>
    </source>
</evidence>
<protein>
    <recommendedName>
        <fullName evidence="11">Triacylglycerol lipase</fullName>
        <ecNumber evidence="11">3.1.1.3</ecNumber>
    </recommendedName>
    <alternativeName>
        <fullName evidence="11">Pancreatic lipase</fullName>
    </alternativeName>
</protein>
<dbReference type="InterPro" id="IPR002331">
    <property type="entry name" value="Lipase_panc"/>
</dbReference>
<dbReference type="Gene3D" id="2.60.60.20">
    <property type="entry name" value="PLAT/LH2 domain"/>
    <property type="match status" value="1"/>
</dbReference>
<evidence type="ECO:0000256" key="11">
    <source>
        <dbReference type="RuleBase" id="RU362046"/>
    </source>
</evidence>
<dbReference type="InterPro" id="IPR036392">
    <property type="entry name" value="PLAT/LH2_dom_sf"/>
</dbReference>
<evidence type="ECO:0000256" key="2">
    <source>
        <dbReference type="ARBA" id="ARBA00010701"/>
    </source>
</evidence>
<keyword evidence="5 8" id="KW-0106">Calcium</keyword>
<feature type="active site" description="Nucleophile" evidence="7">
    <location>
        <position position="185"/>
    </location>
</feature>
<dbReference type="InterPro" id="IPR029058">
    <property type="entry name" value="AB_hydrolase_fold"/>
</dbReference>
<dbReference type="InterPro" id="IPR013818">
    <property type="entry name" value="Lipase"/>
</dbReference>
<comment type="catalytic activity">
    <reaction evidence="11">
        <text>a triacylglycerol + H2O = a diacylglycerol + a fatty acid + H(+)</text>
        <dbReference type="Rhea" id="RHEA:12044"/>
        <dbReference type="ChEBI" id="CHEBI:15377"/>
        <dbReference type="ChEBI" id="CHEBI:15378"/>
        <dbReference type="ChEBI" id="CHEBI:17855"/>
        <dbReference type="ChEBI" id="CHEBI:18035"/>
        <dbReference type="ChEBI" id="CHEBI:28868"/>
        <dbReference type="EC" id="3.1.1.3"/>
    </reaction>
</comment>
<evidence type="ECO:0000256" key="9">
    <source>
        <dbReference type="PROSITE-ProRule" id="PRU00152"/>
    </source>
</evidence>
<dbReference type="SUPFAM" id="SSF53474">
    <property type="entry name" value="alpha/beta-Hydrolases"/>
    <property type="match status" value="1"/>
</dbReference>
<dbReference type="FunFam" id="2.60.60.20:FF:000003">
    <property type="entry name" value="Triacylglycerol lipase"/>
    <property type="match status" value="1"/>
</dbReference>
<dbReference type="GO" id="GO:0005615">
    <property type="term" value="C:extracellular space"/>
    <property type="evidence" value="ECO:0000318"/>
    <property type="project" value="GO_Central"/>
</dbReference>
<keyword evidence="4 8" id="KW-0479">Metal-binding</keyword>
<evidence type="ECO:0000259" key="12">
    <source>
        <dbReference type="PROSITE" id="PS50095"/>
    </source>
</evidence>
<dbReference type="GO" id="GO:0006633">
    <property type="term" value="P:fatty acid biosynthetic process"/>
    <property type="evidence" value="ECO:0000318"/>
    <property type="project" value="GO_Central"/>
</dbReference>
<dbReference type="AlphaFoldDB" id="A0A8J0TDR0"/>
<feature type="active site" description="Charge relay system" evidence="7">
    <location>
        <position position="208"/>
    </location>
</feature>
<dbReference type="PANTHER" id="PTHR11610">
    <property type="entry name" value="LIPASE"/>
    <property type="match status" value="1"/>
</dbReference>
<comment type="subcellular location">
    <subcellularLocation>
        <location evidence="1 11">Secreted</location>
    </subcellularLocation>
</comment>
<keyword evidence="11" id="KW-0442">Lipid degradation</keyword>
<dbReference type="CDD" id="cd00707">
    <property type="entry name" value="Pancreat_lipase_like"/>
    <property type="match status" value="1"/>
</dbReference>
<dbReference type="GO" id="GO:0004465">
    <property type="term" value="F:lipoprotein lipase activity"/>
    <property type="evidence" value="ECO:0000318"/>
    <property type="project" value="GO_Central"/>
</dbReference>
<dbReference type="PANTHER" id="PTHR11610:SF187">
    <property type="entry name" value="TRIACYLGLYCEROL LIPASE"/>
    <property type="match status" value="1"/>
</dbReference>
<dbReference type="KEGG" id="xla:108696950"/>
<feature type="binding site" evidence="8">
    <location>
        <position position="222"/>
    </location>
    <ligand>
        <name>Ca(2+)</name>
        <dbReference type="ChEBI" id="CHEBI:29108"/>
    </ligand>
</feature>
<proteinExistence type="inferred from homology"/>
<keyword evidence="3 11" id="KW-0964">Secreted</keyword>
<accession>A0A8J0TDR0</accession>
<comment type="similarity">
    <text evidence="2 10">Belongs to the AB hydrolase superfamily. Lipase family.</text>
</comment>
<dbReference type="Pfam" id="PF00151">
    <property type="entry name" value="Lipase"/>
    <property type="match status" value="1"/>
</dbReference>
<dbReference type="PRINTS" id="PR00823">
    <property type="entry name" value="PANCLIPASE"/>
</dbReference>
<evidence type="ECO:0000256" key="4">
    <source>
        <dbReference type="ARBA" id="ARBA00022723"/>
    </source>
</evidence>